<keyword evidence="1" id="KW-0472">Membrane</keyword>
<organism evidence="2 3">
    <name type="scientific">Chthonomonas calidirosea (strain DSM 23976 / ICMP 18418 / T49)</name>
    <dbReference type="NCBI Taxonomy" id="1303518"/>
    <lineage>
        <taxon>Bacteria</taxon>
        <taxon>Bacillati</taxon>
        <taxon>Armatimonadota</taxon>
        <taxon>Chthonomonadia</taxon>
        <taxon>Chthonomonadales</taxon>
        <taxon>Chthonomonadaceae</taxon>
        <taxon>Chthonomonas</taxon>
    </lineage>
</organism>
<proteinExistence type="predicted"/>
<gene>
    <name evidence="2" type="ORF">CCALI_00954</name>
</gene>
<dbReference type="PATRIC" id="fig|1303518.3.peg.965"/>
<protein>
    <recommendedName>
        <fullName evidence="4">DUF3592 domain-containing protein</fullName>
    </recommendedName>
</protein>
<evidence type="ECO:0008006" key="4">
    <source>
        <dbReference type="Google" id="ProtNLM"/>
    </source>
</evidence>
<feature type="transmembrane region" description="Helical" evidence="1">
    <location>
        <begin position="20"/>
        <end position="39"/>
    </location>
</feature>
<dbReference type="HOGENOM" id="CLU_1575709_0_0_0"/>
<sequence length="169" mass="18866">MRLRQRFGRSTSRGEQLRQAIGLCGVLGVLTLGLLQWRIVQFQQRLREVERLLASGSRAEGVVRDVVAGMEGGKTIEYEFRVKGSVYRGSSGLLGDEEPAVGSGVEIRYSEVSPRENTLADGMEQKWLVSMLVKLRVVEGLVLVSWIVLLLLLTQIRKREKRRQEGGGA</sequence>
<evidence type="ECO:0000313" key="2">
    <source>
        <dbReference type="EMBL" id="CCW34776.1"/>
    </source>
</evidence>
<name>S0EY79_CHTCT</name>
<evidence type="ECO:0000256" key="1">
    <source>
        <dbReference type="SAM" id="Phobius"/>
    </source>
</evidence>
<dbReference type="STRING" id="454171.CP488_00200"/>
<feature type="transmembrane region" description="Helical" evidence="1">
    <location>
        <begin position="133"/>
        <end position="153"/>
    </location>
</feature>
<dbReference type="RefSeq" id="WP_016482328.1">
    <property type="nucleotide sequence ID" value="NC_021487.1"/>
</dbReference>
<dbReference type="EMBL" id="HF951689">
    <property type="protein sequence ID" value="CCW34776.1"/>
    <property type="molecule type" value="Genomic_DNA"/>
</dbReference>
<dbReference type="InParanoid" id="S0EY79"/>
<keyword evidence="1" id="KW-0812">Transmembrane</keyword>
<evidence type="ECO:0000313" key="3">
    <source>
        <dbReference type="Proteomes" id="UP000014227"/>
    </source>
</evidence>
<keyword evidence="3" id="KW-1185">Reference proteome</keyword>
<keyword evidence="1" id="KW-1133">Transmembrane helix</keyword>
<dbReference type="AlphaFoldDB" id="S0EY79"/>
<dbReference type="Proteomes" id="UP000014227">
    <property type="component" value="Chromosome I"/>
</dbReference>
<dbReference type="KEGG" id="ccz:CCALI_00954"/>
<reference evidence="3" key="1">
    <citation type="submission" date="2013-03" db="EMBL/GenBank/DDBJ databases">
        <title>Genome sequence of Chthonomonas calidirosea, the first sequenced genome from the Armatimonadetes phylum (formally candidate division OP10).</title>
        <authorList>
            <person name="Lee K.C.Y."/>
            <person name="Morgan X.C."/>
            <person name="Dunfield P.F."/>
            <person name="Tamas I."/>
            <person name="Houghton K.M."/>
            <person name="Vyssotski M."/>
            <person name="Ryan J.L.J."/>
            <person name="Lagutin K."/>
            <person name="McDonald I.R."/>
            <person name="Stott M.B."/>
        </authorList>
    </citation>
    <scope>NUCLEOTIDE SEQUENCE [LARGE SCALE GENOMIC DNA]</scope>
    <source>
        <strain evidence="3">DSM 23976 / ICMP 18418 / T49</strain>
    </source>
</reference>
<accession>S0EY79</accession>